<keyword evidence="1" id="KW-0472">Membrane</keyword>
<evidence type="ECO:0008006" key="5">
    <source>
        <dbReference type="Google" id="ProtNLM"/>
    </source>
</evidence>
<feature type="signal peptide" evidence="2">
    <location>
        <begin position="1"/>
        <end position="31"/>
    </location>
</feature>
<protein>
    <recommendedName>
        <fullName evidence="5">Tissue inhibitor of metalloproteinase</fullName>
    </recommendedName>
</protein>
<dbReference type="RefSeq" id="WP_091026826.1">
    <property type="nucleotide sequence ID" value="NZ_BKAE01000015.1"/>
</dbReference>
<name>A0A1H0KNS2_9ACTN</name>
<dbReference type="SUPFAM" id="SSF50242">
    <property type="entry name" value="TIMP-like"/>
    <property type="match status" value="1"/>
</dbReference>
<evidence type="ECO:0000256" key="2">
    <source>
        <dbReference type="SAM" id="SignalP"/>
    </source>
</evidence>
<keyword evidence="2" id="KW-0732">Signal</keyword>
<dbReference type="InterPro" id="IPR008993">
    <property type="entry name" value="TIMP-like_OB-fold"/>
</dbReference>
<keyword evidence="1" id="KW-0812">Transmembrane</keyword>
<dbReference type="EMBL" id="FNIC01000010">
    <property type="protein sequence ID" value="SDO57588.1"/>
    <property type="molecule type" value="Genomic_DNA"/>
</dbReference>
<dbReference type="Proteomes" id="UP000199004">
    <property type="component" value="Unassembled WGS sequence"/>
</dbReference>
<feature type="transmembrane region" description="Helical" evidence="1">
    <location>
        <begin position="187"/>
        <end position="205"/>
    </location>
</feature>
<keyword evidence="1" id="KW-1133">Transmembrane helix</keyword>
<keyword evidence="4" id="KW-1185">Reference proteome</keyword>
<dbReference type="Gene3D" id="2.40.50.120">
    <property type="match status" value="1"/>
</dbReference>
<sequence length="213" mass="21709">MDPVSAVVRRLLVAAFVAASFVTIGATPAQAACTCSTPTTIMESIKASDAVFTGTVGEVTVTEPTGQAGQAAEAVITNAVTADRFYKGTLDGPDQVVRTTPRTQATCGLGQLKTGSRYVFIVQAAAPGDTVAPWVDDGCSGTRLETAALVTQVEGVLGNGDPAVAPEQPSAVLTDVDTSEPTTLGRAAAPGLALVLIGLLGLVLVRRLNSRRN</sequence>
<reference evidence="3 4" key="1">
    <citation type="submission" date="2016-10" db="EMBL/GenBank/DDBJ databases">
        <authorList>
            <person name="de Groot N.N."/>
        </authorList>
    </citation>
    <scope>NUCLEOTIDE SEQUENCE [LARGE SCALE GENOMIC DNA]</scope>
    <source>
        <strain evidence="3 4">CGMCC 1.11147</strain>
    </source>
</reference>
<evidence type="ECO:0000313" key="3">
    <source>
        <dbReference type="EMBL" id="SDO57588.1"/>
    </source>
</evidence>
<proteinExistence type="predicted"/>
<dbReference type="STRING" id="1005944.SAMN05192576_0088"/>
<accession>A0A1H0KNS2</accession>
<evidence type="ECO:0000256" key="1">
    <source>
        <dbReference type="SAM" id="Phobius"/>
    </source>
</evidence>
<gene>
    <name evidence="3" type="ORF">SAMN05192576_0088</name>
</gene>
<evidence type="ECO:0000313" key="4">
    <source>
        <dbReference type="Proteomes" id="UP000199004"/>
    </source>
</evidence>
<dbReference type="AlphaFoldDB" id="A0A1H0KNS2"/>
<feature type="chain" id="PRO_5011736296" description="Tissue inhibitor of metalloproteinase" evidence="2">
    <location>
        <begin position="32"/>
        <end position="213"/>
    </location>
</feature>
<organism evidence="3 4">
    <name type="scientific">Nocardioides szechwanensis</name>
    <dbReference type="NCBI Taxonomy" id="1005944"/>
    <lineage>
        <taxon>Bacteria</taxon>
        <taxon>Bacillati</taxon>
        <taxon>Actinomycetota</taxon>
        <taxon>Actinomycetes</taxon>
        <taxon>Propionibacteriales</taxon>
        <taxon>Nocardioidaceae</taxon>
        <taxon>Nocardioides</taxon>
    </lineage>
</organism>
<dbReference type="OrthoDB" id="3791000at2"/>